<feature type="compositionally biased region" description="Low complexity" evidence="1">
    <location>
        <begin position="337"/>
        <end position="352"/>
    </location>
</feature>
<feature type="region of interest" description="Disordered" evidence="1">
    <location>
        <begin position="335"/>
        <end position="385"/>
    </location>
</feature>
<organism evidence="2 3">
    <name type="scientific">Rotaria magnacalcarata</name>
    <dbReference type="NCBI Taxonomy" id="392030"/>
    <lineage>
        <taxon>Eukaryota</taxon>
        <taxon>Metazoa</taxon>
        <taxon>Spiralia</taxon>
        <taxon>Gnathifera</taxon>
        <taxon>Rotifera</taxon>
        <taxon>Eurotatoria</taxon>
        <taxon>Bdelloidea</taxon>
        <taxon>Philodinida</taxon>
        <taxon>Philodinidae</taxon>
        <taxon>Rotaria</taxon>
    </lineage>
</organism>
<comment type="caution">
    <text evidence="2">The sequence shown here is derived from an EMBL/GenBank/DDBJ whole genome shotgun (WGS) entry which is preliminary data.</text>
</comment>
<feature type="compositionally biased region" description="Polar residues" evidence="1">
    <location>
        <begin position="81"/>
        <end position="91"/>
    </location>
</feature>
<gene>
    <name evidence="2" type="ORF">XDN619_LOCUS2288</name>
</gene>
<feature type="compositionally biased region" description="Polar residues" evidence="1">
    <location>
        <begin position="43"/>
        <end position="74"/>
    </location>
</feature>
<feature type="region of interest" description="Disordered" evidence="1">
    <location>
        <begin position="31"/>
        <end position="91"/>
    </location>
</feature>
<evidence type="ECO:0000313" key="2">
    <source>
        <dbReference type="EMBL" id="CAF1979304.1"/>
    </source>
</evidence>
<dbReference type="EMBL" id="CAJNRG010000108">
    <property type="protein sequence ID" value="CAF1979304.1"/>
    <property type="molecule type" value="Genomic_DNA"/>
</dbReference>
<evidence type="ECO:0000256" key="1">
    <source>
        <dbReference type="SAM" id="MobiDB-lite"/>
    </source>
</evidence>
<feature type="compositionally biased region" description="Low complexity" evidence="1">
    <location>
        <begin position="361"/>
        <end position="378"/>
    </location>
</feature>
<dbReference type="AlphaFoldDB" id="A0A816M766"/>
<reference evidence="2" key="1">
    <citation type="submission" date="2021-02" db="EMBL/GenBank/DDBJ databases">
        <authorList>
            <person name="Nowell W R."/>
        </authorList>
    </citation>
    <scope>NUCLEOTIDE SEQUENCE</scope>
</reference>
<accession>A0A816M766</accession>
<protein>
    <submittedName>
        <fullName evidence="2">Uncharacterized protein</fullName>
    </submittedName>
</protein>
<proteinExistence type="predicted"/>
<dbReference type="Proteomes" id="UP000663887">
    <property type="component" value="Unassembled WGS sequence"/>
</dbReference>
<name>A0A816M766_9BILA</name>
<evidence type="ECO:0000313" key="3">
    <source>
        <dbReference type="Proteomes" id="UP000663887"/>
    </source>
</evidence>
<sequence length="540" mass="61911">MPISSGFTQDRRYLRARNRTVRPQIVARAAQFRENRRNNNQNGLFSNSKATAGSKLSPQRPTASVKQAARSDTFTLPPIRNGTNSKAPKNNQIQNGARREIPKMSAIVKRTPPAQQKRTEDMHKNVGTRPIMRQTNSMIERGHVERKPVRFANAHHNTYSAPPASLPIYYQKPPPVDDPQPRDAYDGPRRMRVANDDYVVHRRAESPAYAYDDYRTVSDIPTISYFTSFPPINQPTHQTSPTVIIRPKENHRAHTSTKIPTVSIAPPAPFMFFPQTAAPSYPPNSTMFLPNPNVSPYSHISPMILPMTRVPNQSPGQHFFLQPSSNPNYFTQPYFYPMPQANNNNNNNNNPPTSGPPLPPQTIISQSSFASASAPAQIKTEEKNTTFIVRPDTTNKKNVTIQVKMIDEDGSLDKRPQRVRRVVRDPPYYEADDRHYNESEPVRVVYEQPRRRRTVLRRPSPPPTEYVYVDESPSPVVRRRPARSDIVYVDDDRRSQYEDEVIYVDQDGNEVDYIYDDEPVYHRRNYKKSRHPPSTNIVYE</sequence>